<organism evidence="1 2">
    <name type="scientific">Brumicola pallidula DSM 14239 = ACAM 615</name>
    <dbReference type="NCBI Taxonomy" id="1121922"/>
    <lineage>
        <taxon>Bacteria</taxon>
        <taxon>Pseudomonadati</taxon>
        <taxon>Pseudomonadota</taxon>
        <taxon>Gammaproteobacteria</taxon>
        <taxon>Alteromonadales</taxon>
        <taxon>Alteromonadaceae</taxon>
        <taxon>Brumicola</taxon>
    </lineage>
</organism>
<proteinExistence type="predicted"/>
<gene>
    <name evidence="1" type="ORF">GPAL_1652</name>
</gene>
<accession>K6YX08</accession>
<dbReference type="Proteomes" id="UP000006251">
    <property type="component" value="Unassembled WGS sequence"/>
</dbReference>
<keyword evidence="2" id="KW-1185">Reference proteome</keyword>
<dbReference type="STRING" id="1121922.GCA_000428905_02896"/>
<name>K6YX08_9ALTE</name>
<dbReference type="EMBL" id="BAEQ01000024">
    <property type="protein sequence ID" value="GAC28516.1"/>
    <property type="molecule type" value="Genomic_DNA"/>
</dbReference>
<sequence>MELIDQVHIFEPNSRQDKENWEMLFFNAYLKHNQRALVELKHGLSMDGGNENLQLLEYQRTQGIVY</sequence>
<evidence type="ECO:0000313" key="2">
    <source>
        <dbReference type="Proteomes" id="UP000006251"/>
    </source>
</evidence>
<reference evidence="2" key="1">
    <citation type="journal article" date="2014" name="Environ. Microbiol.">
        <title>Comparative genomics of the marine bacterial genus Glaciecola reveals the high degree of genomic diversity and genomic characteristic for cold adaptation.</title>
        <authorList>
            <person name="Qin Q.L."/>
            <person name="Xie B.B."/>
            <person name="Yu Y."/>
            <person name="Shu Y.L."/>
            <person name="Rong J.C."/>
            <person name="Zhang Y.J."/>
            <person name="Zhao D.L."/>
            <person name="Chen X.L."/>
            <person name="Zhang X.Y."/>
            <person name="Chen B."/>
            <person name="Zhou B.C."/>
            <person name="Zhang Y.Z."/>
        </authorList>
    </citation>
    <scope>NUCLEOTIDE SEQUENCE [LARGE SCALE GENOMIC DNA]</scope>
    <source>
        <strain evidence="2">ACAM 615</strain>
    </source>
</reference>
<comment type="caution">
    <text evidence="1">The sequence shown here is derived from an EMBL/GenBank/DDBJ whole genome shotgun (WGS) entry which is preliminary data.</text>
</comment>
<protein>
    <submittedName>
        <fullName evidence="1">Uncharacterized protein</fullName>
    </submittedName>
</protein>
<evidence type="ECO:0000313" key="1">
    <source>
        <dbReference type="EMBL" id="GAC28516.1"/>
    </source>
</evidence>
<dbReference type="AlphaFoldDB" id="K6YX08"/>